<feature type="transmembrane region" description="Helical" evidence="1">
    <location>
        <begin position="79"/>
        <end position="97"/>
    </location>
</feature>
<sequence length="153" mass="16327">MFAFLTPLVLLLNGLAAGVLFGTQLGGFPYLASLPADRYVHAHAFFGTRYDPAMPVCLIGTVVCDVALAFLAPEPVARAAFAVAAVLAAATAVISVAKNVPVNRWMRTLDPDNLPADFADRDPRHDWGAWNRRRSLLTIAALLVNCAALAVLL</sequence>
<keyword evidence="1" id="KW-1133">Transmembrane helix</keyword>
<feature type="transmembrane region" description="Helical" evidence="1">
    <location>
        <begin position="135"/>
        <end position="152"/>
    </location>
</feature>
<comment type="caution">
    <text evidence="2">The sequence shown here is derived from an EMBL/GenBank/DDBJ whole genome shotgun (WGS) entry which is preliminary data.</text>
</comment>
<keyword evidence="1" id="KW-0472">Membrane</keyword>
<dbReference type="Pfam" id="PF08592">
    <property type="entry name" value="Anthrone_oxy"/>
    <property type="match status" value="1"/>
</dbReference>
<evidence type="ECO:0000313" key="3">
    <source>
        <dbReference type="Proteomes" id="UP000603227"/>
    </source>
</evidence>
<evidence type="ECO:0008006" key="4">
    <source>
        <dbReference type="Google" id="ProtNLM"/>
    </source>
</evidence>
<reference evidence="2" key="1">
    <citation type="journal article" date="2014" name="Int. J. Syst. Evol. Microbiol.">
        <title>Complete genome sequence of Corynebacterium casei LMG S-19264T (=DSM 44701T), isolated from a smear-ripened cheese.</title>
        <authorList>
            <consortium name="US DOE Joint Genome Institute (JGI-PGF)"/>
            <person name="Walter F."/>
            <person name="Albersmeier A."/>
            <person name="Kalinowski J."/>
            <person name="Ruckert C."/>
        </authorList>
    </citation>
    <scope>NUCLEOTIDE SEQUENCE</scope>
    <source>
        <strain evidence="2">CGMCC 4.7403</strain>
    </source>
</reference>
<evidence type="ECO:0000313" key="2">
    <source>
        <dbReference type="EMBL" id="GHE55381.1"/>
    </source>
</evidence>
<organism evidence="2 3">
    <name type="scientific">Streptomyces capitiformicae</name>
    <dbReference type="NCBI Taxonomy" id="2014920"/>
    <lineage>
        <taxon>Bacteria</taxon>
        <taxon>Bacillati</taxon>
        <taxon>Actinomycetota</taxon>
        <taxon>Actinomycetes</taxon>
        <taxon>Kitasatosporales</taxon>
        <taxon>Streptomycetaceae</taxon>
        <taxon>Streptomyces</taxon>
    </lineage>
</organism>
<name>A0A919DJX6_9ACTN</name>
<proteinExistence type="predicted"/>
<feature type="transmembrane region" description="Helical" evidence="1">
    <location>
        <begin position="53"/>
        <end position="72"/>
    </location>
</feature>
<keyword evidence="3" id="KW-1185">Reference proteome</keyword>
<protein>
    <recommendedName>
        <fullName evidence="4">DUF1772 domain-containing protein</fullName>
    </recommendedName>
</protein>
<accession>A0A919DJX6</accession>
<dbReference type="InterPro" id="IPR013901">
    <property type="entry name" value="Anthrone_oxy"/>
</dbReference>
<reference evidence="2" key="2">
    <citation type="submission" date="2020-09" db="EMBL/GenBank/DDBJ databases">
        <authorList>
            <person name="Sun Q."/>
            <person name="Zhou Y."/>
        </authorList>
    </citation>
    <scope>NUCLEOTIDE SEQUENCE</scope>
    <source>
        <strain evidence="2">CGMCC 4.7403</strain>
    </source>
</reference>
<dbReference type="RefSeq" id="WP_189787160.1">
    <property type="nucleotide sequence ID" value="NZ_BNAT01000042.1"/>
</dbReference>
<dbReference type="Proteomes" id="UP000603227">
    <property type="component" value="Unassembled WGS sequence"/>
</dbReference>
<dbReference type="AlphaFoldDB" id="A0A919DJX6"/>
<evidence type="ECO:0000256" key="1">
    <source>
        <dbReference type="SAM" id="Phobius"/>
    </source>
</evidence>
<keyword evidence="1" id="KW-0812">Transmembrane</keyword>
<dbReference type="EMBL" id="BNAT01000042">
    <property type="protein sequence ID" value="GHE55381.1"/>
    <property type="molecule type" value="Genomic_DNA"/>
</dbReference>
<gene>
    <name evidence="2" type="ORF">GCM10017771_77860</name>
</gene>